<dbReference type="InterPro" id="IPR032675">
    <property type="entry name" value="LRR_dom_sf"/>
</dbReference>
<dbReference type="SUPFAM" id="SSF52047">
    <property type="entry name" value="RNI-like"/>
    <property type="match status" value="1"/>
</dbReference>
<dbReference type="InterPro" id="IPR036047">
    <property type="entry name" value="F-box-like_dom_sf"/>
</dbReference>
<dbReference type="AlphaFoldDB" id="A0AAD8N9K4"/>
<protein>
    <submittedName>
        <fullName evidence="1">F-box family protein</fullName>
    </submittedName>
</protein>
<evidence type="ECO:0000313" key="1">
    <source>
        <dbReference type="EMBL" id="KAK1399633.1"/>
    </source>
</evidence>
<proteinExistence type="predicted"/>
<dbReference type="GO" id="GO:0031146">
    <property type="term" value="P:SCF-dependent proteasomal ubiquitin-dependent protein catabolic process"/>
    <property type="evidence" value="ECO:0007669"/>
    <property type="project" value="TreeGrafter"/>
</dbReference>
<dbReference type="PANTHER" id="PTHR13318">
    <property type="entry name" value="PARTNER OF PAIRED, ISOFORM B-RELATED"/>
    <property type="match status" value="1"/>
</dbReference>
<reference evidence="1" key="1">
    <citation type="submission" date="2023-02" db="EMBL/GenBank/DDBJ databases">
        <title>Genome of toxic invasive species Heracleum sosnowskyi carries increased number of genes despite the absence of recent whole-genome duplications.</title>
        <authorList>
            <person name="Schelkunov M."/>
            <person name="Shtratnikova V."/>
            <person name="Makarenko M."/>
            <person name="Klepikova A."/>
            <person name="Omelchenko D."/>
            <person name="Novikova G."/>
            <person name="Obukhova E."/>
            <person name="Bogdanov V."/>
            <person name="Penin A."/>
            <person name="Logacheva M."/>
        </authorList>
    </citation>
    <scope>NUCLEOTIDE SEQUENCE</scope>
    <source>
        <strain evidence="1">Hsosn_3</strain>
        <tissue evidence="1">Leaf</tissue>
    </source>
</reference>
<dbReference type="SUPFAM" id="SSF81383">
    <property type="entry name" value="F-box domain"/>
    <property type="match status" value="1"/>
</dbReference>
<accession>A0AAD8N9K4</accession>
<dbReference type="Proteomes" id="UP001237642">
    <property type="component" value="Unassembled WGS sequence"/>
</dbReference>
<gene>
    <name evidence="1" type="ORF">POM88_009496</name>
</gene>
<dbReference type="Gene3D" id="3.80.10.10">
    <property type="entry name" value="Ribonuclease Inhibitor"/>
    <property type="match status" value="3"/>
</dbReference>
<sequence>MVSSPIKPKVSPSPKTWWFKNNTKTLDNVIFSMQNLDFPKQAKPTNPPEKSLVFDYPKLVSDRTSLLSDETLLQIFSRFSQSERNSNSLVSKRWLNLHGSLVSSDSERCVLSVHEVELGLKILASRYPNLGELVVANACELGLLSVAEECPLLQELELHMCNDQVLRAIAAFRNLQTLKLIGNVVGIYNSLVSDLGLTILAQGCKSLLKLELIGCGGSYEGMKAIGQCCLMLEELTLSDHRFEGVWLPALAYFDNLKTLRVLSCKSIDSGLMADELLDFCPALERLHLERCQLRDKQSVGALFLVCRTVQEVVIKNCWGLDDEIFSTAHICRRVKCLSLEGCSRLTTTGLEAVILLWKELKSINVTSCGNVKDSEVTPMLATLFSSLKEFKWRPDTKSLVSANRVSTGIGKRGKSFRKAQDWKFLSGT</sequence>
<keyword evidence="2" id="KW-1185">Reference proteome</keyword>
<organism evidence="1 2">
    <name type="scientific">Heracleum sosnowskyi</name>
    <dbReference type="NCBI Taxonomy" id="360622"/>
    <lineage>
        <taxon>Eukaryota</taxon>
        <taxon>Viridiplantae</taxon>
        <taxon>Streptophyta</taxon>
        <taxon>Embryophyta</taxon>
        <taxon>Tracheophyta</taxon>
        <taxon>Spermatophyta</taxon>
        <taxon>Magnoliopsida</taxon>
        <taxon>eudicotyledons</taxon>
        <taxon>Gunneridae</taxon>
        <taxon>Pentapetalae</taxon>
        <taxon>asterids</taxon>
        <taxon>campanulids</taxon>
        <taxon>Apiales</taxon>
        <taxon>Apiaceae</taxon>
        <taxon>Apioideae</taxon>
        <taxon>apioid superclade</taxon>
        <taxon>Tordylieae</taxon>
        <taxon>Tordyliinae</taxon>
        <taxon>Heracleum</taxon>
    </lineage>
</organism>
<name>A0AAD8N9K4_9APIA</name>
<dbReference type="GO" id="GO:0019005">
    <property type="term" value="C:SCF ubiquitin ligase complex"/>
    <property type="evidence" value="ECO:0007669"/>
    <property type="project" value="TreeGrafter"/>
</dbReference>
<comment type="caution">
    <text evidence="1">The sequence shown here is derived from an EMBL/GenBank/DDBJ whole genome shotgun (WGS) entry which is preliminary data.</text>
</comment>
<dbReference type="EMBL" id="JAUIZM010000002">
    <property type="protein sequence ID" value="KAK1399633.1"/>
    <property type="molecule type" value="Genomic_DNA"/>
</dbReference>
<evidence type="ECO:0000313" key="2">
    <source>
        <dbReference type="Proteomes" id="UP001237642"/>
    </source>
</evidence>
<dbReference type="PANTHER" id="PTHR13318:SF124">
    <property type="entry name" value="F-BOX DOMAIN-CONTAINING PROTEIN"/>
    <property type="match status" value="1"/>
</dbReference>
<reference evidence="1" key="2">
    <citation type="submission" date="2023-05" db="EMBL/GenBank/DDBJ databases">
        <authorList>
            <person name="Schelkunov M.I."/>
        </authorList>
    </citation>
    <scope>NUCLEOTIDE SEQUENCE</scope>
    <source>
        <strain evidence="1">Hsosn_3</strain>
        <tissue evidence="1">Leaf</tissue>
    </source>
</reference>
<dbReference type="Gene3D" id="1.20.1280.50">
    <property type="match status" value="1"/>
</dbReference>